<keyword evidence="1" id="KW-0732">Signal</keyword>
<protein>
    <submittedName>
        <fullName evidence="2">Uncharacterized protein</fullName>
    </submittedName>
</protein>
<name>A0A8J6C9Y7_DIALT</name>
<keyword evidence="3" id="KW-1185">Reference proteome</keyword>
<dbReference type="PROSITE" id="PS51257">
    <property type="entry name" value="PROKAR_LIPOPROTEIN"/>
    <property type="match status" value="1"/>
</dbReference>
<sequence length="188" mass="19344">MTTMPWRARAGRVAAPLALLLVACAEGVTVLGVEGQTCAMACANVSMACDAGAINAIVNQGLGNTAIGNLANCSSWAGLGTAAAPSHNLTTGECFYISTTGFSTVPTVCAEPPNDGEVRVCVCEPFSPTPPPSPPSSPPPVKLTLTRGCICPPSGDETRRVSARHKKYRRLLFGGVYSLPPCPPSQCV</sequence>
<gene>
    <name evidence="2" type="ORF">KFE25_000348</name>
</gene>
<evidence type="ECO:0000313" key="3">
    <source>
        <dbReference type="Proteomes" id="UP000751190"/>
    </source>
</evidence>
<proteinExistence type="predicted"/>
<dbReference type="AlphaFoldDB" id="A0A8J6C9Y7"/>
<dbReference type="EMBL" id="JAGTXO010000006">
    <property type="protein sequence ID" value="KAG8467032.1"/>
    <property type="molecule type" value="Genomic_DNA"/>
</dbReference>
<accession>A0A8J6C9Y7</accession>
<feature type="signal peptide" evidence="1">
    <location>
        <begin position="1"/>
        <end position="27"/>
    </location>
</feature>
<dbReference type="Proteomes" id="UP000751190">
    <property type="component" value="Unassembled WGS sequence"/>
</dbReference>
<evidence type="ECO:0000313" key="2">
    <source>
        <dbReference type="EMBL" id="KAG8467032.1"/>
    </source>
</evidence>
<comment type="caution">
    <text evidence="2">The sequence shown here is derived from an EMBL/GenBank/DDBJ whole genome shotgun (WGS) entry which is preliminary data.</text>
</comment>
<feature type="chain" id="PRO_5035265805" evidence="1">
    <location>
        <begin position="28"/>
        <end position="188"/>
    </location>
</feature>
<organism evidence="2 3">
    <name type="scientific">Diacronema lutheri</name>
    <name type="common">Unicellular marine alga</name>
    <name type="synonym">Monochrysis lutheri</name>
    <dbReference type="NCBI Taxonomy" id="2081491"/>
    <lineage>
        <taxon>Eukaryota</taxon>
        <taxon>Haptista</taxon>
        <taxon>Haptophyta</taxon>
        <taxon>Pavlovophyceae</taxon>
        <taxon>Pavlovales</taxon>
        <taxon>Pavlovaceae</taxon>
        <taxon>Diacronema</taxon>
    </lineage>
</organism>
<evidence type="ECO:0000256" key="1">
    <source>
        <dbReference type="SAM" id="SignalP"/>
    </source>
</evidence>
<reference evidence="2" key="1">
    <citation type="submission" date="2021-05" db="EMBL/GenBank/DDBJ databases">
        <title>The genome of the haptophyte Pavlova lutheri (Diacronema luteri, Pavlovales) - a model for lipid biosynthesis in eukaryotic algae.</title>
        <authorList>
            <person name="Hulatt C.J."/>
            <person name="Posewitz M.C."/>
        </authorList>
    </citation>
    <scope>NUCLEOTIDE SEQUENCE</scope>
    <source>
        <strain evidence="2">NIVA-4/92</strain>
    </source>
</reference>